<evidence type="ECO:0000313" key="1">
    <source>
        <dbReference type="EMBL" id="RDX80756.1"/>
    </source>
</evidence>
<proteinExistence type="predicted"/>
<dbReference type="EMBL" id="QJKJ01008118">
    <property type="protein sequence ID" value="RDX80756.1"/>
    <property type="molecule type" value="Genomic_DNA"/>
</dbReference>
<protein>
    <submittedName>
        <fullName evidence="1">Uncharacterized protein</fullName>
    </submittedName>
</protein>
<keyword evidence="2" id="KW-1185">Reference proteome</keyword>
<organism evidence="1 2">
    <name type="scientific">Mucuna pruriens</name>
    <name type="common">Velvet bean</name>
    <name type="synonym">Dolichos pruriens</name>
    <dbReference type="NCBI Taxonomy" id="157652"/>
    <lineage>
        <taxon>Eukaryota</taxon>
        <taxon>Viridiplantae</taxon>
        <taxon>Streptophyta</taxon>
        <taxon>Embryophyta</taxon>
        <taxon>Tracheophyta</taxon>
        <taxon>Spermatophyta</taxon>
        <taxon>Magnoliopsida</taxon>
        <taxon>eudicotyledons</taxon>
        <taxon>Gunneridae</taxon>
        <taxon>Pentapetalae</taxon>
        <taxon>rosids</taxon>
        <taxon>fabids</taxon>
        <taxon>Fabales</taxon>
        <taxon>Fabaceae</taxon>
        <taxon>Papilionoideae</taxon>
        <taxon>50 kb inversion clade</taxon>
        <taxon>NPAAA clade</taxon>
        <taxon>indigoferoid/millettioid clade</taxon>
        <taxon>Phaseoleae</taxon>
        <taxon>Mucuna</taxon>
    </lineage>
</organism>
<dbReference type="Proteomes" id="UP000257109">
    <property type="component" value="Unassembled WGS sequence"/>
</dbReference>
<evidence type="ECO:0000313" key="2">
    <source>
        <dbReference type="Proteomes" id="UP000257109"/>
    </source>
</evidence>
<gene>
    <name evidence="1" type="ORF">CR513_38656</name>
</gene>
<reference evidence="1" key="1">
    <citation type="submission" date="2018-05" db="EMBL/GenBank/DDBJ databases">
        <title>Draft genome of Mucuna pruriens seed.</title>
        <authorList>
            <person name="Nnadi N.E."/>
            <person name="Vos R."/>
            <person name="Hasami M.H."/>
            <person name="Devisetty U.K."/>
            <person name="Aguiy J.C."/>
        </authorList>
    </citation>
    <scope>NUCLEOTIDE SEQUENCE [LARGE SCALE GENOMIC DNA]</scope>
    <source>
        <strain evidence="1">JCA_2017</strain>
    </source>
</reference>
<comment type="caution">
    <text evidence="1">The sequence shown here is derived from an EMBL/GenBank/DDBJ whole genome shotgun (WGS) entry which is preliminary data.</text>
</comment>
<sequence length="58" mass="6615">MSSRSSIGGGMVKEERSKGGKEINMAKCKIAQFLRNCKPLSTRWSKFWDALISMAEFW</sequence>
<dbReference type="AlphaFoldDB" id="A0A371FR41"/>
<accession>A0A371FR41</accession>
<name>A0A371FR41_MUCPR</name>